<dbReference type="PANTHER" id="PTHR32387:SF0">
    <property type="entry name" value="PROTEIN NO VEIN"/>
    <property type="match status" value="1"/>
</dbReference>
<organism evidence="4 5">
    <name type="scientific">Anabas testudineus</name>
    <name type="common">Climbing perch</name>
    <name type="synonym">Anthias testudineus</name>
    <dbReference type="NCBI Taxonomy" id="64144"/>
    <lineage>
        <taxon>Eukaryota</taxon>
        <taxon>Metazoa</taxon>
        <taxon>Chordata</taxon>
        <taxon>Craniata</taxon>
        <taxon>Vertebrata</taxon>
        <taxon>Euteleostomi</taxon>
        <taxon>Actinopterygii</taxon>
        <taxon>Neopterygii</taxon>
        <taxon>Teleostei</taxon>
        <taxon>Neoteleostei</taxon>
        <taxon>Acanthomorphata</taxon>
        <taxon>Anabantaria</taxon>
        <taxon>Anabantiformes</taxon>
        <taxon>Anabantoidei</taxon>
        <taxon>Anabantidae</taxon>
        <taxon>Anabas</taxon>
    </lineage>
</organism>
<evidence type="ECO:0000259" key="2">
    <source>
        <dbReference type="Pfam" id="PF13020"/>
    </source>
</evidence>
<dbReference type="Pfam" id="PF13020">
    <property type="entry name" value="NOV_C"/>
    <property type="match status" value="1"/>
</dbReference>
<reference evidence="4" key="3">
    <citation type="submission" date="2025-09" db="UniProtKB">
        <authorList>
            <consortium name="Ensembl"/>
        </authorList>
    </citation>
    <scope>IDENTIFICATION</scope>
</reference>
<dbReference type="PANTHER" id="PTHR32387">
    <property type="entry name" value="WU:FJ29H11"/>
    <property type="match status" value="1"/>
</dbReference>
<dbReference type="InterPro" id="IPR058210">
    <property type="entry name" value="SACS/Nov_dom"/>
</dbReference>
<reference evidence="4" key="2">
    <citation type="submission" date="2025-08" db="UniProtKB">
        <authorList>
            <consortium name="Ensembl"/>
        </authorList>
    </citation>
    <scope>IDENTIFICATION</scope>
</reference>
<evidence type="ECO:0000313" key="5">
    <source>
        <dbReference type="Proteomes" id="UP000265040"/>
    </source>
</evidence>
<dbReference type="Ensembl" id="ENSATET00000000828.2">
    <property type="protein sequence ID" value="ENSATEP00000000812.2"/>
    <property type="gene ID" value="ENSATEG00000000409.3"/>
</dbReference>
<evidence type="ECO:0000313" key="4">
    <source>
        <dbReference type="Ensembl" id="ENSATEP00000000812.2"/>
    </source>
</evidence>
<dbReference type="InterPro" id="IPR024975">
    <property type="entry name" value="NOV_C"/>
</dbReference>
<dbReference type="Pfam" id="PF25794">
    <property type="entry name" value="SACS"/>
    <property type="match status" value="1"/>
</dbReference>
<keyword evidence="5" id="KW-1185">Reference proteome</keyword>
<dbReference type="STRING" id="64144.ENSATEP00000000812"/>
<dbReference type="Proteomes" id="UP000265040">
    <property type="component" value="Chromosome 19"/>
</dbReference>
<dbReference type="NCBIfam" id="NF047352">
    <property type="entry name" value="P_loop_sacsin"/>
    <property type="match status" value="1"/>
</dbReference>
<protein>
    <submittedName>
        <fullName evidence="4">Wu:fj29h11</fullName>
    </submittedName>
</protein>
<reference evidence="4" key="1">
    <citation type="submission" date="2021-04" db="EMBL/GenBank/DDBJ databases">
        <authorList>
            <consortium name="Wellcome Sanger Institute Data Sharing"/>
        </authorList>
    </citation>
    <scope>NUCLEOTIDE SEQUENCE [LARGE SCALE GENOMIC DNA]</scope>
</reference>
<feature type="compositionally biased region" description="Polar residues" evidence="1">
    <location>
        <begin position="1650"/>
        <end position="1664"/>
    </location>
</feature>
<feature type="compositionally biased region" description="Basic and acidic residues" evidence="1">
    <location>
        <begin position="1633"/>
        <end position="1643"/>
    </location>
</feature>
<dbReference type="GeneTree" id="ENSGT00940000169412"/>
<dbReference type="InterPro" id="IPR052957">
    <property type="entry name" value="Auxin_embryo_med"/>
</dbReference>
<dbReference type="Gene3D" id="3.30.565.10">
    <property type="entry name" value="Histidine kinase-like ATPase, C-terminal domain"/>
    <property type="match status" value="1"/>
</dbReference>
<evidence type="ECO:0000256" key="1">
    <source>
        <dbReference type="SAM" id="MobiDB-lite"/>
    </source>
</evidence>
<feature type="domain" description="Protein NO VEIN C-terminal" evidence="2">
    <location>
        <begin position="1729"/>
        <end position="1803"/>
    </location>
</feature>
<evidence type="ECO:0000259" key="3">
    <source>
        <dbReference type="Pfam" id="PF25794"/>
    </source>
</evidence>
<feature type="domain" description="Sacsin/Nov" evidence="3">
    <location>
        <begin position="309"/>
        <end position="406"/>
    </location>
</feature>
<dbReference type="InParanoid" id="A0A3Q1GY71"/>
<dbReference type="SUPFAM" id="SSF55874">
    <property type="entry name" value="ATPase domain of HSP90 chaperone/DNA topoisomerase II/histidine kinase"/>
    <property type="match status" value="1"/>
</dbReference>
<dbReference type="InterPro" id="IPR036890">
    <property type="entry name" value="HATPase_C_sf"/>
</dbReference>
<feature type="region of interest" description="Disordered" evidence="1">
    <location>
        <begin position="1629"/>
        <end position="1664"/>
    </location>
</feature>
<proteinExistence type="predicted"/>
<feature type="region of interest" description="Disordered" evidence="1">
    <location>
        <begin position="1563"/>
        <end position="1585"/>
    </location>
</feature>
<accession>A0A3Q1GY71</accession>
<name>A0A3Q1GY71_ANATE</name>
<sequence>LSLEQVGFLGEMSKAQALASLLSCPLLEDLSEWSQWELIFKPLLGSLKDFIERNAADTGLAALEVTPSLLLRITTHTGDKYFSSATMVLDPVGTAGHLVSMVAADGIINAPTALLANHMQSSLAAAVAIEGNDSTGLRVAKFLLACLARIPTKICQALLQQVFLEPFSRVLGQAKSKQVLITVAQSDPRHMNCLHRLGILLGVTEWVKDYQKKLNQPQSQKHMHTAPIEQLKVRTSQKNIRTVVLLARNSHMFNSESSSMSALNTSEDEKTEFGIGVELTAEGQKLMQVHQDRLGRSLERLSTELYSKDTHFVLELIQNADDNSYPTEAGVVPALAFVVERDCITVLNNETGFQEKNIRAICDVGCSTKGKHKYGYIGQKGIGFKSVFKVTDCPEIHSNGFHLRFDKTCGSMGYILPHWLEDERPVDTQMKPLKQLSWTTKICLPLRSENHQTRNLFHDVHPSLLLFLHRLRSITIYNQSDNRLVTMTRKDLSHNVLEVEHTEGVERWLVVKTTLQPKKIKEDVESTELALAFQLGSNDTGNDIVCQPQKQPVFAYLPLRSFGFRFIIQGDFDIPSSREDVDRDSPWNQWLRSEIPQLFLQAMDVFTNHPEFSGMKGLSQFLQFIPLPDEVLDFFKPVAGQIIQLLKGKDFLPTLSSDGRVVYKLPSQVAVCQDAVIRDVIGGDELERHLSLFYLHPGLCPAPPTSLLTHLGVRYLRGSDVTTVTTAMAKELMKMKGINSDGGLRQLARLLVCNFRALEHGYGETESILETLRNLPIIPLADGRVVALNVEGVFFPMEETKTKKKKDVNVVHPSLLSCVEPLESQQVRELLRRLGVHELEPQELLEQHIYPSIRTNKWKSKPEAVVVSYLVFIKQHSSSSREYSDTAVPVLTNRGLLCPGQERVHFSEEYGNIKLPEKLPGYNWILLSPCYVQTDDDVAGWRELFSRLGVRDGLIIRKERQTLTAKELASSPWSVESSGWYQNPGESCVLDDYPCEEFHGLATAQLPGSILLQQRMALLELLVTNWDAGHHYSQYLTAQVIDSDGRPVKSIKSSFYYFLCRLEWVPAYRLLEGGKQERKYLCPNSVYLRSPEVTDVLGTHVDYVDIDPSEFSRALGKNIQTISVDVLINYLKKWCVKPEADNQEKTLPEEESEGANFSSTVQHIHNIYNYLHTHCSLSSLKELFQHSPAVFIEYNRRNDWCSGRFYHLKEVCWSDPTSMFQRYRQLTQAPDSPIQNPKVLAPFYNPLEGMQDFFTRVLNVDLSPNMKQYVSLLELICSSTPIPTAEVLQDVSVLYARLGKNVDIENMSQFKRNPAYCSTLKGMVSDKRVFPTKDNNWVSLARKPMIADNRELEKIFKPHKQVCLLNLPPAEKKAAYRKQTNTVSTFNEKDRLLFLDICGICQLSQCVKTEAQTENLRPCPAMQAMVRSIVPYIQRFLYYHEELADVYSELTDNNIGEKIKRLYFGQVGKLYIRYQLDVSESDEAVVELQDVICLLKDEKELYIQKDHLSCKLDICRELVTLFCIESSHRKELTHFLSGLITSLSDSAALKRFLRKEDIKELPSEEEQWEVPEPPTPEINLERGTQDTHTHTVTKNYTSLHYISHSYNFYVPTGQASGGVVEAVMKMWPPPAGPKDRNPERDVTPKGGSHVISQGPSSCEGNQPLRNSIMKAADPSISQKVLNHPGPPNPVVLSDDVMDVAAIGDWGEQLVNSFLCHWRDSSDPAHPTHVLWCNQSGESGQPYDFKLTFEPGTRPEVVYVEVKSTIKKEKSFIHLSANELNFALKERERYHVYRVYSAGNAQSVRLCRIQNLAQHLHTKDLELFLFI</sequence>
<dbReference type="FunCoup" id="A0A3Q1GY71">
    <property type="interactions" value="4"/>
</dbReference>